<protein>
    <submittedName>
        <fullName evidence="1">Uncharacterized protein</fullName>
    </submittedName>
</protein>
<name>A0A6N9TR55_DISTH</name>
<sequence length="80" mass="8092">YFKDNLLNALLHREGLPLSDGCTGYGCGAAFNFIALLPDGEAAPAPGADGAGAASLAPGPVPPGRRRFVDRLEALGVDVA</sequence>
<accession>A0A6N9TR55</accession>
<keyword evidence="2" id="KW-1185">Reference proteome</keyword>
<dbReference type="Proteomes" id="UP000469346">
    <property type="component" value="Unassembled WGS sequence"/>
</dbReference>
<gene>
    <name evidence="1" type="ORF">G3N55_13020</name>
</gene>
<evidence type="ECO:0000313" key="2">
    <source>
        <dbReference type="Proteomes" id="UP000469346"/>
    </source>
</evidence>
<dbReference type="EMBL" id="JAAGRR010000373">
    <property type="protein sequence ID" value="NDY43751.1"/>
    <property type="molecule type" value="Genomic_DNA"/>
</dbReference>
<proteinExistence type="predicted"/>
<organism evidence="1 2">
    <name type="scientific">Dissulfurirhabdus thermomarina</name>
    <dbReference type="NCBI Taxonomy" id="1765737"/>
    <lineage>
        <taxon>Bacteria</taxon>
        <taxon>Deltaproteobacteria</taxon>
        <taxon>Dissulfurirhabdaceae</taxon>
        <taxon>Dissulfurirhabdus</taxon>
    </lineage>
</organism>
<feature type="non-terminal residue" evidence="1">
    <location>
        <position position="1"/>
    </location>
</feature>
<evidence type="ECO:0000313" key="1">
    <source>
        <dbReference type="EMBL" id="NDY43751.1"/>
    </source>
</evidence>
<reference evidence="1 2" key="1">
    <citation type="submission" date="2020-02" db="EMBL/GenBank/DDBJ databases">
        <title>Comparative genomics of sulfur disproportionating microorganisms.</title>
        <authorList>
            <person name="Ward L.M."/>
            <person name="Bertran E."/>
            <person name="Johnston D.T."/>
        </authorList>
    </citation>
    <scope>NUCLEOTIDE SEQUENCE [LARGE SCALE GENOMIC DNA]</scope>
    <source>
        <strain evidence="1 2">DSM 100025</strain>
    </source>
</reference>
<feature type="non-terminal residue" evidence="1">
    <location>
        <position position="80"/>
    </location>
</feature>
<dbReference type="AlphaFoldDB" id="A0A6N9TR55"/>
<comment type="caution">
    <text evidence="1">The sequence shown here is derived from an EMBL/GenBank/DDBJ whole genome shotgun (WGS) entry which is preliminary data.</text>
</comment>